<evidence type="ECO:0000313" key="2">
    <source>
        <dbReference type="Proteomes" id="UP001341281"/>
    </source>
</evidence>
<name>A0AAQ3SXY6_PASNO</name>
<dbReference type="AlphaFoldDB" id="A0AAQ3SXY6"/>
<evidence type="ECO:0000313" key="1">
    <source>
        <dbReference type="EMBL" id="WVZ62963.1"/>
    </source>
</evidence>
<protein>
    <submittedName>
        <fullName evidence="1">Uncharacterized protein</fullName>
    </submittedName>
</protein>
<dbReference type="EMBL" id="CP144747">
    <property type="protein sequence ID" value="WVZ62963.1"/>
    <property type="molecule type" value="Genomic_DNA"/>
</dbReference>
<sequence>MAAAYCRLLLRRRFPRPHLHPVAATHCPSITPAATAALITQSLPSATERVETTVSTFRPDFTRDGNFKHRWHHKLGSSVGAVLIGQAGLFSA</sequence>
<proteinExistence type="predicted"/>
<reference evidence="1 2" key="1">
    <citation type="submission" date="2024-02" db="EMBL/GenBank/DDBJ databases">
        <title>High-quality chromosome-scale genome assembly of Pensacola bahiagrass (Paspalum notatum Flugge var. saurae).</title>
        <authorList>
            <person name="Vega J.M."/>
            <person name="Podio M."/>
            <person name="Orjuela J."/>
            <person name="Siena L.A."/>
            <person name="Pessino S.C."/>
            <person name="Combes M.C."/>
            <person name="Mariac C."/>
            <person name="Albertini E."/>
            <person name="Pupilli F."/>
            <person name="Ortiz J.P.A."/>
            <person name="Leblanc O."/>
        </authorList>
    </citation>
    <scope>NUCLEOTIDE SEQUENCE [LARGE SCALE GENOMIC DNA]</scope>
    <source>
        <strain evidence="1">R1</strain>
        <tissue evidence="1">Leaf</tissue>
    </source>
</reference>
<organism evidence="1 2">
    <name type="scientific">Paspalum notatum var. saurae</name>
    <dbReference type="NCBI Taxonomy" id="547442"/>
    <lineage>
        <taxon>Eukaryota</taxon>
        <taxon>Viridiplantae</taxon>
        <taxon>Streptophyta</taxon>
        <taxon>Embryophyta</taxon>
        <taxon>Tracheophyta</taxon>
        <taxon>Spermatophyta</taxon>
        <taxon>Magnoliopsida</taxon>
        <taxon>Liliopsida</taxon>
        <taxon>Poales</taxon>
        <taxon>Poaceae</taxon>
        <taxon>PACMAD clade</taxon>
        <taxon>Panicoideae</taxon>
        <taxon>Andropogonodae</taxon>
        <taxon>Paspaleae</taxon>
        <taxon>Paspalinae</taxon>
        <taxon>Paspalum</taxon>
    </lineage>
</organism>
<accession>A0AAQ3SXY6</accession>
<dbReference type="Proteomes" id="UP001341281">
    <property type="component" value="Chromosome 03"/>
</dbReference>
<gene>
    <name evidence="1" type="ORF">U9M48_012649</name>
</gene>
<keyword evidence="2" id="KW-1185">Reference proteome</keyword>